<accession>A0AAW1S8N5</accession>
<dbReference type="GO" id="GO:0008270">
    <property type="term" value="F:zinc ion binding"/>
    <property type="evidence" value="ECO:0007669"/>
    <property type="project" value="UniProtKB-KW"/>
</dbReference>
<dbReference type="PROSITE" id="PS50089">
    <property type="entry name" value="ZF_RING_2"/>
    <property type="match status" value="1"/>
</dbReference>
<name>A0AAW1S8N5_9CHLO</name>
<evidence type="ECO:0000256" key="2">
    <source>
        <dbReference type="ARBA" id="ARBA00022771"/>
    </source>
</evidence>
<dbReference type="InterPro" id="IPR017907">
    <property type="entry name" value="Znf_RING_CS"/>
</dbReference>
<evidence type="ECO:0000256" key="3">
    <source>
        <dbReference type="ARBA" id="ARBA00022833"/>
    </source>
</evidence>
<dbReference type="Gene3D" id="3.30.40.10">
    <property type="entry name" value="Zinc/RING finger domain, C3HC4 (zinc finger)"/>
    <property type="match status" value="2"/>
</dbReference>
<dbReference type="PANTHER" id="PTHR47177">
    <property type="entry name" value="F18C1.6 PROTEIN"/>
    <property type="match status" value="1"/>
</dbReference>
<keyword evidence="6" id="KW-0812">Transmembrane</keyword>
<dbReference type="PROSITE" id="PS00518">
    <property type="entry name" value="ZF_RING_1"/>
    <property type="match status" value="1"/>
</dbReference>
<evidence type="ECO:0000256" key="6">
    <source>
        <dbReference type="SAM" id="Phobius"/>
    </source>
</evidence>
<dbReference type="PANTHER" id="PTHR47177:SF3">
    <property type="entry name" value="F18C1.6 PROTEIN"/>
    <property type="match status" value="1"/>
</dbReference>
<evidence type="ECO:0000256" key="1">
    <source>
        <dbReference type="ARBA" id="ARBA00022723"/>
    </source>
</evidence>
<gene>
    <name evidence="9" type="ORF">WJX81_004105</name>
</gene>
<dbReference type="Pfam" id="PF13639">
    <property type="entry name" value="zf-RING_2"/>
    <property type="match status" value="1"/>
</dbReference>
<feature type="domain" description="RING-type" evidence="8">
    <location>
        <begin position="284"/>
        <end position="328"/>
    </location>
</feature>
<dbReference type="SMART" id="SM00184">
    <property type="entry name" value="RING"/>
    <property type="match status" value="1"/>
</dbReference>
<feature type="transmembrane region" description="Helical" evidence="6">
    <location>
        <begin position="197"/>
        <end position="219"/>
    </location>
</feature>
<evidence type="ECO:0000256" key="7">
    <source>
        <dbReference type="SAM" id="SignalP"/>
    </source>
</evidence>
<keyword evidence="7" id="KW-0732">Signal</keyword>
<proteinExistence type="predicted"/>
<evidence type="ECO:0000313" key="10">
    <source>
        <dbReference type="Proteomes" id="UP001445335"/>
    </source>
</evidence>
<dbReference type="InterPro" id="IPR011011">
    <property type="entry name" value="Znf_FYVE_PHD"/>
</dbReference>
<sequence>MLRLYVSAQVVLALVWSAPDLTNAHTPWMLREAILTAHAPAFRCTELRLGPNRSNTLAADLSFGADVGLAQSLRDEASKHSPQTSMFRQLRSCELAGVRASPLLDNGFLLLYNQCSGSGAALPLPHASQTERRQLSQASVVSLTLTDASVNTTAPGANVVCCCRNAPLQGSSNQYCCCGNAAECCQSDSFCSARNCLIIVILFNVAVLIAAGLLVLWCYRARLLASRPDSRLRGVPLGAITTGRVVLRMPPRAAPVRALKGGGSPGGMLRLGASRPYINMTIICGICYEELGTSSAKDAGEMDSCNHTFCFECIFEWANITNQCPFCKARFSVLRRTRTASGAAEVLETLQIPEREQRPADGGEGSRYDDTMCYVCGRGDDESNLLVCDREGCFNGAHTYCLGLPPAEELPDEDCASPAAAEMDLESPVFARPRQRQPPAAVPRARGAAGGASAEFAQFAAQRRAATRGGERHGRRGAHQPGTAGQHLDVLTALADARTAGQPLTRDQGNVEELRRNWEQLSVPRPYEGGSAAMTRKAILGGGSLAAEWGCWSAVPCHRGQEFRTGRPGDPVRSSELCACL</sequence>
<evidence type="ECO:0000259" key="8">
    <source>
        <dbReference type="PROSITE" id="PS50089"/>
    </source>
</evidence>
<keyword evidence="2 4" id="KW-0863">Zinc-finger</keyword>
<keyword evidence="6" id="KW-1133">Transmembrane helix</keyword>
<keyword evidence="3" id="KW-0862">Zinc</keyword>
<comment type="caution">
    <text evidence="9">The sequence shown here is derived from an EMBL/GenBank/DDBJ whole genome shotgun (WGS) entry which is preliminary data.</text>
</comment>
<dbReference type="InterPro" id="IPR013083">
    <property type="entry name" value="Znf_RING/FYVE/PHD"/>
</dbReference>
<dbReference type="SUPFAM" id="SSF57850">
    <property type="entry name" value="RING/U-box"/>
    <property type="match status" value="1"/>
</dbReference>
<protein>
    <recommendedName>
        <fullName evidence="8">RING-type domain-containing protein</fullName>
    </recommendedName>
</protein>
<keyword evidence="1" id="KW-0479">Metal-binding</keyword>
<evidence type="ECO:0000256" key="5">
    <source>
        <dbReference type="SAM" id="MobiDB-lite"/>
    </source>
</evidence>
<dbReference type="SUPFAM" id="SSF57903">
    <property type="entry name" value="FYVE/PHD zinc finger"/>
    <property type="match status" value="1"/>
</dbReference>
<dbReference type="EMBL" id="JALJOU010000010">
    <property type="protein sequence ID" value="KAK9841803.1"/>
    <property type="molecule type" value="Genomic_DNA"/>
</dbReference>
<dbReference type="Proteomes" id="UP001445335">
    <property type="component" value="Unassembled WGS sequence"/>
</dbReference>
<dbReference type="AlphaFoldDB" id="A0AAW1S8N5"/>
<keyword evidence="6" id="KW-0472">Membrane</keyword>
<reference evidence="9 10" key="1">
    <citation type="journal article" date="2024" name="Nat. Commun.">
        <title>Phylogenomics reveals the evolutionary origins of lichenization in chlorophyte algae.</title>
        <authorList>
            <person name="Puginier C."/>
            <person name="Libourel C."/>
            <person name="Otte J."/>
            <person name="Skaloud P."/>
            <person name="Haon M."/>
            <person name="Grisel S."/>
            <person name="Petersen M."/>
            <person name="Berrin J.G."/>
            <person name="Delaux P.M."/>
            <person name="Dal Grande F."/>
            <person name="Keller J."/>
        </authorList>
    </citation>
    <scope>NUCLEOTIDE SEQUENCE [LARGE SCALE GENOMIC DNA]</scope>
    <source>
        <strain evidence="9 10">SAG 245.80</strain>
    </source>
</reference>
<feature type="chain" id="PRO_5043620871" description="RING-type domain-containing protein" evidence="7">
    <location>
        <begin position="25"/>
        <end position="581"/>
    </location>
</feature>
<feature type="signal peptide" evidence="7">
    <location>
        <begin position="1"/>
        <end position="24"/>
    </location>
</feature>
<dbReference type="InterPro" id="IPR001841">
    <property type="entry name" value="Znf_RING"/>
</dbReference>
<evidence type="ECO:0000313" key="9">
    <source>
        <dbReference type="EMBL" id="KAK9841803.1"/>
    </source>
</evidence>
<feature type="region of interest" description="Disordered" evidence="5">
    <location>
        <begin position="462"/>
        <end position="484"/>
    </location>
</feature>
<organism evidence="9 10">
    <name type="scientific">Elliptochloris bilobata</name>
    <dbReference type="NCBI Taxonomy" id="381761"/>
    <lineage>
        <taxon>Eukaryota</taxon>
        <taxon>Viridiplantae</taxon>
        <taxon>Chlorophyta</taxon>
        <taxon>core chlorophytes</taxon>
        <taxon>Trebouxiophyceae</taxon>
        <taxon>Trebouxiophyceae incertae sedis</taxon>
        <taxon>Elliptochloris clade</taxon>
        <taxon>Elliptochloris</taxon>
    </lineage>
</organism>
<keyword evidence="10" id="KW-1185">Reference proteome</keyword>
<evidence type="ECO:0000256" key="4">
    <source>
        <dbReference type="PROSITE-ProRule" id="PRU00175"/>
    </source>
</evidence>